<protein>
    <recommendedName>
        <fullName evidence="2">Wbp11/ELF5/Saf1 N-terminal domain-containing protein</fullName>
    </recommendedName>
</protein>
<feature type="region of interest" description="Disordered" evidence="1">
    <location>
        <begin position="177"/>
        <end position="334"/>
    </location>
</feature>
<dbReference type="InterPro" id="IPR019007">
    <property type="entry name" value="Wbp11/ELF5/Saf1_N"/>
</dbReference>
<reference evidence="3" key="1">
    <citation type="submission" date="2013-11" db="EMBL/GenBank/DDBJ databases">
        <title>Genome sequence of the fusiform rust pathogen reveals effectors for host alternation and coevolution with pine.</title>
        <authorList>
            <consortium name="DOE Joint Genome Institute"/>
            <person name="Smith K."/>
            <person name="Pendleton A."/>
            <person name="Kubisiak T."/>
            <person name="Anderson C."/>
            <person name="Salamov A."/>
            <person name="Aerts A."/>
            <person name="Riley R."/>
            <person name="Clum A."/>
            <person name="Lindquist E."/>
            <person name="Ence D."/>
            <person name="Campbell M."/>
            <person name="Kronenberg Z."/>
            <person name="Feau N."/>
            <person name="Dhillon B."/>
            <person name="Hamelin R."/>
            <person name="Burleigh J."/>
            <person name="Smith J."/>
            <person name="Yandell M."/>
            <person name="Nelson C."/>
            <person name="Grigoriev I."/>
            <person name="Davis J."/>
        </authorList>
    </citation>
    <scope>NUCLEOTIDE SEQUENCE</scope>
    <source>
        <strain evidence="3">G11</strain>
    </source>
</reference>
<feature type="compositionally biased region" description="Acidic residues" evidence="1">
    <location>
        <begin position="284"/>
        <end position="293"/>
    </location>
</feature>
<dbReference type="EMBL" id="MU167242">
    <property type="protein sequence ID" value="KAG0147975.1"/>
    <property type="molecule type" value="Genomic_DNA"/>
</dbReference>
<organism evidence="3 4">
    <name type="scientific">Cronartium quercuum f. sp. fusiforme G11</name>
    <dbReference type="NCBI Taxonomy" id="708437"/>
    <lineage>
        <taxon>Eukaryota</taxon>
        <taxon>Fungi</taxon>
        <taxon>Dikarya</taxon>
        <taxon>Basidiomycota</taxon>
        <taxon>Pucciniomycotina</taxon>
        <taxon>Pucciniomycetes</taxon>
        <taxon>Pucciniales</taxon>
        <taxon>Coleosporiaceae</taxon>
        <taxon>Cronartium</taxon>
    </lineage>
</organism>
<feature type="compositionally biased region" description="Basic and acidic residues" evidence="1">
    <location>
        <begin position="13"/>
        <end position="46"/>
    </location>
</feature>
<feature type="region of interest" description="Disordered" evidence="1">
    <location>
        <begin position="456"/>
        <end position="482"/>
    </location>
</feature>
<dbReference type="AlphaFoldDB" id="A0A9P6NJ55"/>
<keyword evidence="4" id="KW-1185">Reference proteome</keyword>
<dbReference type="Proteomes" id="UP000886653">
    <property type="component" value="Unassembled WGS sequence"/>
</dbReference>
<evidence type="ECO:0000256" key="1">
    <source>
        <dbReference type="SAM" id="MobiDB-lite"/>
    </source>
</evidence>
<dbReference type="Pfam" id="PF09429">
    <property type="entry name" value="Wbp11"/>
    <property type="match status" value="1"/>
</dbReference>
<feature type="region of interest" description="Disordered" evidence="1">
    <location>
        <begin position="1"/>
        <end position="46"/>
    </location>
</feature>
<feature type="compositionally biased region" description="Acidic residues" evidence="1">
    <location>
        <begin position="245"/>
        <end position="272"/>
    </location>
</feature>
<dbReference type="OrthoDB" id="205569at2759"/>
<feature type="domain" description="Wbp11/ELF5/Saf1 N-terminal" evidence="2">
    <location>
        <begin position="6"/>
        <end position="79"/>
    </location>
</feature>
<evidence type="ECO:0000259" key="2">
    <source>
        <dbReference type="Pfam" id="PF09429"/>
    </source>
</evidence>
<evidence type="ECO:0000313" key="4">
    <source>
        <dbReference type="Proteomes" id="UP000886653"/>
    </source>
</evidence>
<evidence type="ECO:0000313" key="3">
    <source>
        <dbReference type="EMBL" id="KAG0147975.1"/>
    </source>
</evidence>
<name>A0A9P6NJ55_9BASI</name>
<feature type="region of interest" description="Disordered" evidence="1">
    <location>
        <begin position="78"/>
        <end position="156"/>
    </location>
</feature>
<feature type="compositionally biased region" description="Pro residues" evidence="1">
    <location>
        <begin position="316"/>
        <end position="334"/>
    </location>
</feature>
<accession>A0A9P6NJ55</accession>
<sequence>MAKKSKSLNPADAFRKAQRAKEIKRNKLDRKKAREEAHTKKDTKGIEAEIRQLENVGKLTTSEQNRLKALKTELAQIRKARESNQGQSSSGPSIGSQSTSASNVIIDPATGLPSTAPPNLASQAQTFEKSQLSGSRGSEASRSDPRTMDWFGPDGKLLEPEKSFYYDPVFNPFGVPPPGMPMRMKPEASDALPSKPVMSTGGPDIQQAENDVGTDLRPSNLATDGKFTHQGEERRTLDKAKDKVEGDDDAADGEEEEDGEDEQDDDDDDDIPLPDGPPPAALSSDEDEDDDIPLPEGPPPVKAPIAPHPQHLINRPPAPQRQPHPGMHPHPPFYPPPISLIPGIPPPLLFNGSGMIPFPMGPNGLPLPPPSFNGFHPLPVAPPSAQLPSRPMAVTNPALQASGSNPAGPNKPLVQTSATLTALPQLRDLKREATSFVPSAIRKKRKELDRRADLAGLGDSNRIQAAPGTGDDPEMLTGDGSSIPVAKPLSTSLLGALKRDGIVIDNPIAKNGTNTSGAAEKDDYDKFVQSLGDVL</sequence>
<comment type="caution">
    <text evidence="3">The sequence shown here is derived from an EMBL/GenBank/DDBJ whole genome shotgun (WGS) entry which is preliminary data.</text>
</comment>
<proteinExistence type="predicted"/>
<feature type="compositionally biased region" description="Polar residues" evidence="1">
    <location>
        <begin position="120"/>
        <end position="138"/>
    </location>
</feature>
<feature type="compositionally biased region" description="Basic and acidic residues" evidence="1">
    <location>
        <begin position="226"/>
        <end position="244"/>
    </location>
</feature>
<dbReference type="GO" id="GO:0006396">
    <property type="term" value="P:RNA processing"/>
    <property type="evidence" value="ECO:0007669"/>
    <property type="project" value="InterPro"/>
</dbReference>
<feature type="compositionally biased region" description="Low complexity" evidence="1">
    <location>
        <begin position="83"/>
        <end position="102"/>
    </location>
</feature>
<gene>
    <name evidence="3" type="ORF">CROQUDRAFT_655576</name>
</gene>